<dbReference type="EMBL" id="CACVBR010000001">
    <property type="protein sequence ID" value="CAA7193770.1"/>
    <property type="molecule type" value="Genomic_DNA"/>
</dbReference>
<proteinExistence type="predicted"/>
<accession>A0A6N4X663</accession>
<protein>
    <submittedName>
        <fullName evidence="1">Uncharacterized protein</fullName>
    </submittedName>
</protein>
<dbReference type="AlphaFoldDB" id="A0A6N4X663"/>
<name>A0A6N4X663_9FLAO</name>
<organism evidence="1 2">
    <name type="scientific">Chryseobacterium potabilaquae</name>
    <dbReference type="NCBI Taxonomy" id="2675057"/>
    <lineage>
        <taxon>Bacteria</taxon>
        <taxon>Pseudomonadati</taxon>
        <taxon>Bacteroidota</taxon>
        <taxon>Flavobacteriia</taxon>
        <taxon>Flavobacteriales</taxon>
        <taxon>Weeksellaceae</taxon>
        <taxon>Chryseobacterium group</taxon>
        <taxon>Chryseobacterium</taxon>
    </lineage>
</organism>
<sequence>MIPPVSYLKSNCYTLIISIICDSFYNAKINIEYKLIINLIINKS</sequence>
<keyword evidence="2" id="KW-1185">Reference proteome</keyword>
<dbReference type="Proteomes" id="UP000445144">
    <property type="component" value="Unassembled WGS sequence"/>
</dbReference>
<evidence type="ECO:0000313" key="1">
    <source>
        <dbReference type="EMBL" id="CAA7193770.1"/>
    </source>
</evidence>
<gene>
    <name evidence="1" type="ORF">CHRY9293_00182</name>
</gene>
<evidence type="ECO:0000313" key="2">
    <source>
        <dbReference type="Proteomes" id="UP000445144"/>
    </source>
</evidence>
<reference evidence="1 2" key="1">
    <citation type="submission" date="2020-01" db="EMBL/GenBank/DDBJ databases">
        <authorList>
            <person name="Rodrigo-Torres L."/>
            <person name="Arahal R. D."/>
            <person name="Lucena T."/>
        </authorList>
    </citation>
    <scope>NUCLEOTIDE SEQUENCE [LARGE SCALE GENOMIC DNA]</scope>
    <source>
        <strain evidence="1 2">CECT 9293</strain>
    </source>
</reference>